<proteinExistence type="predicted"/>
<evidence type="ECO:0000313" key="1">
    <source>
        <dbReference type="EMBL" id="PXA03653.1"/>
    </source>
</evidence>
<name>A0A317ZHE1_9BACT</name>
<organism evidence="1 2">
    <name type="scientific">Coraliomargarita sinensis</name>
    <dbReference type="NCBI Taxonomy" id="2174842"/>
    <lineage>
        <taxon>Bacteria</taxon>
        <taxon>Pseudomonadati</taxon>
        <taxon>Verrucomicrobiota</taxon>
        <taxon>Opitutia</taxon>
        <taxon>Puniceicoccales</taxon>
        <taxon>Coraliomargaritaceae</taxon>
        <taxon>Coraliomargarita</taxon>
    </lineage>
</organism>
<dbReference type="PANTHER" id="PTHR38471">
    <property type="entry name" value="FOUR HELIX BUNDLE PROTEIN"/>
    <property type="match status" value="1"/>
</dbReference>
<evidence type="ECO:0000313" key="2">
    <source>
        <dbReference type="Proteomes" id="UP000247099"/>
    </source>
</evidence>
<dbReference type="SUPFAM" id="SSF158446">
    <property type="entry name" value="IVS-encoded protein-like"/>
    <property type="match status" value="1"/>
</dbReference>
<dbReference type="AlphaFoldDB" id="A0A317ZHE1"/>
<dbReference type="InParanoid" id="A0A317ZHE1"/>
<dbReference type="OrthoDB" id="160990at2"/>
<dbReference type="EMBL" id="QHJQ01000007">
    <property type="protein sequence ID" value="PXA03653.1"/>
    <property type="molecule type" value="Genomic_DNA"/>
</dbReference>
<protein>
    <submittedName>
        <fullName evidence="1">Four helix bundle protein</fullName>
    </submittedName>
</protein>
<dbReference type="CDD" id="cd16377">
    <property type="entry name" value="23S_rRNA_IVP_like"/>
    <property type="match status" value="1"/>
</dbReference>
<dbReference type="InterPro" id="IPR012657">
    <property type="entry name" value="23S_rRNA-intervening_sequence"/>
</dbReference>
<sequence>MGQFRFEDLKIWQRACDVGDELCNVADELEKKRLYRFAEQMRGAAVSISNNIAEGSGSTSKAEFKNFLNYARRSVFECASMTAFFARKGYIDDDVRNNRLRELDEVSKMITKFSRSL</sequence>
<reference evidence="1 2" key="1">
    <citation type="submission" date="2018-05" db="EMBL/GenBank/DDBJ databases">
        <title>Coraliomargarita sinensis sp. nov., isolated from a marine solar saltern.</title>
        <authorList>
            <person name="Zhou L.Y."/>
        </authorList>
    </citation>
    <scope>NUCLEOTIDE SEQUENCE [LARGE SCALE GENOMIC DNA]</scope>
    <source>
        <strain evidence="1 2">WN38</strain>
    </source>
</reference>
<dbReference type="Proteomes" id="UP000247099">
    <property type="component" value="Unassembled WGS sequence"/>
</dbReference>
<accession>A0A317ZHE1</accession>
<dbReference type="RefSeq" id="WP_110131348.1">
    <property type="nucleotide sequence ID" value="NZ_QHJQ01000007.1"/>
</dbReference>
<dbReference type="Pfam" id="PF05635">
    <property type="entry name" value="23S_rRNA_IVP"/>
    <property type="match status" value="1"/>
</dbReference>
<dbReference type="InterPro" id="IPR036583">
    <property type="entry name" value="23S_rRNA_IVS_sf"/>
</dbReference>
<comment type="caution">
    <text evidence="1">The sequence shown here is derived from an EMBL/GenBank/DDBJ whole genome shotgun (WGS) entry which is preliminary data.</text>
</comment>
<gene>
    <name evidence="1" type="ORF">DDZ13_10165</name>
</gene>
<dbReference type="NCBIfam" id="TIGR02436">
    <property type="entry name" value="four helix bundle protein"/>
    <property type="match status" value="1"/>
</dbReference>
<keyword evidence="2" id="KW-1185">Reference proteome</keyword>
<dbReference type="PANTHER" id="PTHR38471:SF2">
    <property type="entry name" value="FOUR HELIX BUNDLE PROTEIN"/>
    <property type="match status" value="1"/>
</dbReference>
<dbReference type="Gene3D" id="1.20.1440.60">
    <property type="entry name" value="23S rRNA-intervening sequence"/>
    <property type="match status" value="1"/>
</dbReference>